<evidence type="ECO:0000256" key="1">
    <source>
        <dbReference type="SAM" id="Coils"/>
    </source>
</evidence>
<dbReference type="Pfam" id="PF00068">
    <property type="entry name" value="Phospholip_A2_1"/>
    <property type="match status" value="1"/>
</dbReference>
<dbReference type="GO" id="GO:0004623">
    <property type="term" value="F:phospholipase A2 activity"/>
    <property type="evidence" value="ECO:0007669"/>
    <property type="project" value="InterPro"/>
</dbReference>
<feature type="domain" description="Phospholipase A2-like central" evidence="2">
    <location>
        <begin position="49"/>
        <end position="132"/>
    </location>
</feature>
<dbReference type="GO" id="GO:0006644">
    <property type="term" value="P:phospholipid metabolic process"/>
    <property type="evidence" value="ECO:0007669"/>
    <property type="project" value="InterPro"/>
</dbReference>
<sequence>MRNVKAFWKSFSEDGIRLEEVLEFELLEKDLLFWNDDYSVGNRVFTIKEQKRENCQEVSRCCQEHHECIKAIDKELDCPEVRFGMHYIEINTSMYLFDTELFKERQEIECLSQGACNQKLCECDSAVLKCWSGLKVLPAEKVCLSCYLDAARHFARVPIRSVIDRTNRFEDEEVRVNERIYNATEGKEVPDINQTLVRAVIVVSTGYDVINEIEKDMNQLIVKEKELLNEDMKNQNNEPAEYIFYI</sequence>
<dbReference type="GO" id="GO:0050482">
    <property type="term" value="P:arachidonate secretion"/>
    <property type="evidence" value="ECO:0007669"/>
    <property type="project" value="InterPro"/>
</dbReference>
<name>A0A1I8BXH9_MELHA</name>
<reference evidence="4" key="1">
    <citation type="submission" date="2016-11" db="UniProtKB">
        <authorList>
            <consortium name="WormBaseParasite"/>
        </authorList>
    </citation>
    <scope>IDENTIFICATION</scope>
</reference>
<dbReference type="Gene3D" id="1.20.90.10">
    <property type="entry name" value="Phospholipase A2 domain"/>
    <property type="match status" value="1"/>
</dbReference>
<dbReference type="SUPFAM" id="SSF48619">
    <property type="entry name" value="Phospholipase A2, PLA2"/>
    <property type="match status" value="1"/>
</dbReference>
<dbReference type="InterPro" id="IPR016090">
    <property type="entry name" value="PLA2-like_dom"/>
</dbReference>
<protein>
    <submittedName>
        <fullName evidence="4">PA2c domain-containing protein</fullName>
    </submittedName>
</protein>
<feature type="coiled-coil region" evidence="1">
    <location>
        <begin position="210"/>
        <end position="238"/>
    </location>
</feature>
<dbReference type="AlphaFoldDB" id="A0A1I8BXH9"/>
<keyword evidence="3" id="KW-1185">Reference proteome</keyword>
<dbReference type="WBParaSite" id="MhA1_Contig749.frz3.gene16">
    <property type="protein sequence ID" value="MhA1_Contig749.frz3.gene16"/>
    <property type="gene ID" value="MhA1_Contig749.frz3.gene16"/>
</dbReference>
<proteinExistence type="predicted"/>
<accession>A0A1I8BXH9</accession>
<evidence type="ECO:0000313" key="4">
    <source>
        <dbReference type="WBParaSite" id="MhA1_Contig749.frz3.gene16"/>
    </source>
</evidence>
<evidence type="ECO:0000313" key="3">
    <source>
        <dbReference type="Proteomes" id="UP000095281"/>
    </source>
</evidence>
<keyword evidence="1" id="KW-0175">Coiled coil</keyword>
<dbReference type="InterPro" id="IPR036444">
    <property type="entry name" value="PLipase_A2_dom_sf"/>
</dbReference>
<organism evidence="3 4">
    <name type="scientific">Meloidogyne hapla</name>
    <name type="common">Root-knot nematode worm</name>
    <dbReference type="NCBI Taxonomy" id="6305"/>
    <lineage>
        <taxon>Eukaryota</taxon>
        <taxon>Metazoa</taxon>
        <taxon>Ecdysozoa</taxon>
        <taxon>Nematoda</taxon>
        <taxon>Chromadorea</taxon>
        <taxon>Rhabditida</taxon>
        <taxon>Tylenchina</taxon>
        <taxon>Tylenchomorpha</taxon>
        <taxon>Tylenchoidea</taxon>
        <taxon>Meloidogynidae</taxon>
        <taxon>Meloidogyninae</taxon>
        <taxon>Meloidogyne</taxon>
    </lineage>
</organism>
<evidence type="ECO:0000259" key="2">
    <source>
        <dbReference type="Pfam" id="PF00068"/>
    </source>
</evidence>
<dbReference type="Proteomes" id="UP000095281">
    <property type="component" value="Unplaced"/>
</dbReference>